<dbReference type="OrthoDB" id="2990764at2"/>
<evidence type="ECO:0000313" key="2">
    <source>
        <dbReference type="EMBL" id="KEK21577.1"/>
    </source>
</evidence>
<dbReference type="Proteomes" id="UP000027778">
    <property type="component" value="Unassembled WGS sequence"/>
</dbReference>
<dbReference type="STRING" id="574375.AZF08_27180"/>
<comment type="caution">
    <text evidence="2">The sequence shown here is derived from an EMBL/GenBank/DDBJ whole genome shotgun (WGS) entry which is preliminary data.</text>
</comment>
<dbReference type="RefSeq" id="WP_033679114.1">
    <property type="nucleotide sequence ID" value="NZ_JOTM01000084.1"/>
</dbReference>
<protein>
    <submittedName>
        <fullName evidence="2">Uncharacterized protein</fullName>
    </submittedName>
</protein>
<feature type="signal peptide" evidence="1">
    <location>
        <begin position="1"/>
        <end position="29"/>
    </location>
</feature>
<organism evidence="2 3">
    <name type="scientific">Bacillus gaemokensis</name>
    <dbReference type="NCBI Taxonomy" id="574375"/>
    <lineage>
        <taxon>Bacteria</taxon>
        <taxon>Bacillati</taxon>
        <taxon>Bacillota</taxon>
        <taxon>Bacilli</taxon>
        <taxon>Bacillales</taxon>
        <taxon>Bacillaceae</taxon>
        <taxon>Bacillus</taxon>
        <taxon>Bacillus cereus group</taxon>
    </lineage>
</organism>
<name>A0A073K552_9BACI</name>
<evidence type="ECO:0000313" key="3">
    <source>
        <dbReference type="Proteomes" id="UP000027778"/>
    </source>
</evidence>
<gene>
    <name evidence="2" type="ORF">BAGA_28745</name>
</gene>
<reference evidence="2 3" key="1">
    <citation type="submission" date="2014-06" db="EMBL/GenBank/DDBJ databases">
        <title>Draft genome sequence of Bacillus gaemokensis JCM 15801 (MCCC 1A00707).</title>
        <authorList>
            <person name="Lai Q."/>
            <person name="Liu Y."/>
            <person name="Shao Z."/>
        </authorList>
    </citation>
    <scope>NUCLEOTIDE SEQUENCE [LARGE SCALE GENOMIC DNA]</scope>
    <source>
        <strain evidence="2 3">JCM 15801</strain>
    </source>
</reference>
<dbReference type="EMBL" id="JOTM01000084">
    <property type="protein sequence ID" value="KEK21577.1"/>
    <property type="molecule type" value="Genomic_DNA"/>
</dbReference>
<feature type="chain" id="PRO_5001692420" evidence="1">
    <location>
        <begin position="30"/>
        <end position="177"/>
    </location>
</feature>
<dbReference type="eggNOG" id="ENOG502ZJSK">
    <property type="taxonomic scope" value="Bacteria"/>
</dbReference>
<sequence length="177" mass="18679">MFNKKKGLGVLLAAGIFATSIGVPTSSYAATPSNTTYVQNQVDFVSPEEQKTVDAMVKYVKFDKGMNQLYIENKDELKVQVDEKYFNELETTVSKVNNVINTKQGVQLRRDALRELRGNSPVTRITGCGAATLAGFAHTTAFGGLMTVAGVSGPAGWAIGAGVGAVWLGAQAAAGCL</sequence>
<evidence type="ECO:0000256" key="1">
    <source>
        <dbReference type="SAM" id="SignalP"/>
    </source>
</evidence>
<accession>A0A073K552</accession>
<keyword evidence="1" id="KW-0732">Signal</keyword>
<dbReference type="AlphaFoldDB" id="A0A073K552"/>
<proteinExistence type="predicted"/>
<keyword evidence="3" id="KW-1185">Reference proteome</keyword>